<dbReference type="InterPro" id="IPR051336">
    <property type="entry name" value="RhoGEF_Guanine_NuclExch_SF"/>
</dbReference>
<feature type="domain" description="CRAL-TRIO" evidence="4">
    <location>
        <begin position="53"/>
        <end position="164"/>
    </location>
</feature>
<dbReference type="InterPro" id="IPR035899">
    <property type="entry name" value="DBL_dom_sf"/>
</dbReference>
<dbReference type="PANTHER" id="PTHR22826">
    <property type="entry name" value="RHO GUANINE EXCHANGE FACTOR-RELATED"/>
    <property type="match status" value="1"/>
</dbReference>
<dbReference type="PROSITE" id="PS50010">
    <property type="entry name" value="DH_2"/>
    <property type="match status" value="1"/>
</dbReference>
<dbReference type="Pfam" id="PF23289">
    <property type="entry name" value="Spectrin_5"/>
    <property type="match status" value="1"/>
</dbReference>
<dbReference type="Gene3D" id="1.20.58.60">
    <property type="match status" value="1"/>
</dbReference>
<dbReference type="PANTHER" id="PTHR22826:SF211">
    <property type="entry name" value="LD43457P"/>
    <property type="match status" value="1"/>
</dbReference>
<dbReference type="InterPro" id="IPR036865">
    <property type="entry name" value="CRAL-TRIO_dom_sf"/>
</dbReference>
<dbReference type="SMART" id="SM00516">
    <property type="entry name" value="SEC14"/>
    <property type="match status" value="1"/>
</dbReference>
<proteinExistence type="inferred from homology"/>
<gene>
    <name evidence="5" type="primary">MCF2L_1</name>
</gene>
<sequence>MSSMHEQKPSINNVLDLLAQQFIIISGGKTKEGYSIISFPDSGNFVDLPDEGYEKLISYITSVPSLQEADLGFVIVIDRRNDKWSSVRCVLLRLAEFFPGLIHIVYVIRPNGFLQKAISEVSNKFFKEEFKFKVVICNVIEELHDYVDNTELTIELSGTLPYFHQHWIQQRMALENFSSETNEVSSMLNEFTERLANDTVDLPDTKEQSADLLCCHAVEYGRLKKCFAEAVKKGEILLIDFKQDTDTYHGTIPSTVTNVAALERLLVQMEETEKVFDDFWEQFSGRLKQCYSLRAFEENFNIVQSSLNENLKILSEMTDVGDSVERVEVLLEELTTFQTSSHEKIKLSEDLLNCGKQLLASKRFIVLESVQPKCDEVQRLLQTLNDRLEKRLQTLNKSCELQARIQKASEWCAKGVMILGSEPAEKCVSAEQSLAELEEFMSSAHHLKVESPREFYSLFEDTITPETKPIVTQVLQRLDDVTTMCDKRLASLKRYINKPRPILSVNPEPAIPINLANMTKISNGIDECDRAVQNEENNDTKTKHVLTELLYTERQYTAELGSILRGYKDQMEFPDMKNLIPASLNGKSEVLFGNLESIHSFHNQFFLPALESSSSIESVAVCFTDNREKLLQLYTYYCVNLTRSEELRETVGEDNPFFKACQEKLGHRLPLGAYLLLPMQRITKYQLLLKELLHNEKKSKLYYQVTKSFGLYVTCSQ</sequence>
<dbReference type="GO" id="GO:0005085">
    <property type="term" value="F:guanyl-nucleotide exchange factor activity"/>
    <property type="evidence" value="ECO:0007669"/>
    <property type="project" value="UniProtKB-KW"/>
</dbReference>
<feature type="domain" description="DH" evidence="3">
    <location>
        <begin position="541"/>
        <end position="717"/>
    </location>
</feature>
<evidence type="ECO:0000256" key="1">
    <source>
        <dbReference type="ARBA" id="ARBA00022658"/>
    </source>
</evidence>
<evidence type="ECO:0000256" key="2">
    <source>
        <dbReference type="ARBA" id="ARBA00049987"/>
    </source>
</evidence>
<comment type="similarity">
    <text evidence="2">Belongs to the MCF2 family.</text>
</comment>
<reference evidence="5" key="1">
    <citation type="submission" date="2017-10" db="EMBL/GenBank/DDBJ databases">
        <title>Transcriptome Assembly of Sugarcane Aphid Adults.</title>
        <authorList>
            <person name="Scully E.D."/>
            <person name="Palmer N.A."/>
            <person name="Geib S.M."/>
            <person name="Sarath G."/>
            <person name="Sattler S.E."/>
        </authorList>
    </citation>
    <scope>NUCLEOTIDE SEQUENCE</scope>
    <source>
        <tissue evidence="5">Whole body</tissue>
    </source>
</reference>
<dbReference type="OrthoDB" id="10004999at2759"/>
<keyword evidence="1" id="KW-0344">Guanine-nucleotide releasing factor</keyword>
<dbReference type="SUPFAM" id="SSF52087">
    <property type="entry name" value="CRAL/TRIO domain"/>
    <property type="match status" value="1"/>
</dbReference>
<dbReference type="SMART" id="SM00325">
    <property type="entry name" value="RhoGEF"/>
    <property type="match status" value="1"/>
</dbReference>
<dbReference type="EMBL" id="GFXV01004301">
    <property type="protein sequence ID" value="MBW16106.1"/>
    <property type="molecule type" value="Transcribed_RNA"/>
</dbReference>
<name>A0A2H8TPM2_9HEMI</name>
<organism evidence="5">
    <name type="scientific">Melanaphis sacchari</name>
    <dbReference type="NCBI Taxonomy" id="742174"/>
    <lineage>
        <taxon>Eukaryota</taxon>
        <taxon>Metazoa</taxon>
        <taxon>Ecdysozoa</taxon>
        <taxon>Arthropoda</taxon>
        <taxon>Hexapoda</taxon>
        <taxon>Insecta</taxon>
        <taxon>Pterygota</taxon>
        <taxon>Neoptera</taxon>
        <taxon>Paraneoptera</taxon>
        <taxon>Hemiptera</taxon>
        <taxon>Sternorrhyncha</taxon>
        <taxon>Aphidomorpha</taxon>
        <taxon>Aphidoidea</taxon>
        <taxon>Aphididae</taxon>
        <taxon>Aphidini</taxon>
        <taxon>Melanaphis</taxon>
    </lineage>
</organism>
<dbReference type="PROSITE" id="PS50191">
    <property type="entry name" value="CRAL_TRIO"/>
    <property type="match status" value="1"/>
</dbReference>
<dbReference type="CDD" id="cd00170">
    <property type="entry name" value="SEC14"/>
    <property type="match status" value="1"/>
</dbReference>
<dbReference type="SUPFAM" id="SSF46966">
    <property type="entry name" value="Spectrin repeat"/>
    <property type="match status" value="1"/>
</dbReference>
<dbReference type="InterPro" id="IPR056466">
    <property type="entry name" value="Spectrin_DBS"/>
</dbReference>
<dbReference type="CDD" id="cd00176">
    <property type="entry name" value="SPEC"/>
    <property type="match status" value="1"/>
</dbReference>
<dbReference type="GO" id="GO:0005737">
    <property type="term" value="C:cytoplasm"/>
    <property type="evidence" value="ECO:0007669"/>
    <property type="project" value="TreeGrafter"/>
</dbReference>
<accession>A0A2H8TPM2</accession>
<dbReference type="AlphaFoldDB" id="A0A2H8TPM2"/>
<evidence type="ECO:0000259" key="3">
    <source>
        <dbReference type="PROSITE" id="PS50010"/>
    </source>
</evidence>
<evidence type="ECO:0000259" key="4">
    <source>
        <dbReference type="PROSITE" id="PS50191"/>
    </source>
</evidence>
<dbReference type="SMART" id="SM00150">
    <property type="entry name" value="SPEC"/>
    <property type="match status" value="1"/>
</dbReference>
<dbReference type="SUPFAM" id="SSF48065">
    <property type="entry name" value="DBL homology domain (DH-domain)"/>
    <property type="match status" value="1"/>
</dbReference>
<dbReference type="Gene3D" id="1.20.900.10">
    <property type="entry name" value="Dbl homology (DH) domain"/>
    <property type="match status" value="1"/>
</dbReference>
<evidence type="ECO:0000313" key="5">
    <source>
        <dbReference type="EMBL" id="MBW16106.1"/>
    </source>
</evidence>
<dbReference type="InterPro" id="IPR000219">
    <property type="entry name" value="DH_dom"/>
</dbReference>
<dbReference type="InterPro" id="IPR001251">
    <property type="entry name" value="CRAL-TRIO_dom"/>
</dbReference>
<dbReference type="Gene3D" id="3.40.525.10">
    <property type="entry name" value="CRAL-TRIO lipid binding domain"/>
    <property type="match status" value="1"/>
</dbReference>
<dbReference type="Pfam" id="PF00621">
    <property type="entry name" value="RhoGEF"/>
    <property type="match status" value="1"/>
</dbReference>
<dbReference type="Pfam" id="PF13716">
    <property type="entry name" value="CRAL_TRIO_2"/>
    <property type="match status" value="1"/>
</dbReference>
<dbReference type="InterPro" id="IPR018159">
    <property type="entry name" value="Spectrin/alpha-actinin"/>
</dbReference>
<dbReference type="CDD" id="cd00160">
    <property type="entry name" value="RhoGEF"/>
    <property type="match status" value="1"/>
</dbReference>
<protein>
    <submittedName>
        <fullName evidence="5">Guanine nucleotide exchange factor DBS</fullName>
    </submittedName>
</protein>